<dbReference type="AlphaFoldDB" id="A0A956NDY5"/>
<sequence>MTVLILTHSEDEPAVDRVVEEIRERGGRAVRFDTDLFPLRTRMHVEQTASGDRFHLLTDGEELDLSTVRAVWHRRIAIGRSIPREMDPQLRTASVDESRAVVFGTIAALDCFHLDQVDRIRFAGHKAMQLSLARECGLEIPKTLTTNDPEAVRLFHKTCPNGMVAKMLHSFAVKEDGEESVVFTTEMTEEHLADLGGLEFCPMTFQEKIEKDIELRVTVVGRQLFAAAVPSQEVSGAEVDWRRKGDVARDLWKAHLLPETLEIRIHEFMDRLGLNYGAIDLIRTPDGRYVFLEVNPAGEFSWLTVWPGFPLAEAFADTLLGRVERRDPRRVGALLPA</sequence>
<name>A0A956NDY5_UNCEI</name>
<dbReference type="EMBL" id="JAGQHS010000110">
    <property type="protein sequence ID" value="MCA9757645.1"/>
    <property type="molecule type" value="Genomic_DNA"/>
</dbReference>
<dbReference type="GO" id="GO:0018169">
    <property type="term" value="F:ribosomal S6-glutamic acid ligase activity"/>
    <property type="evidence" value="ECO:0007669"/>
    <property type="project" value="TreeGrafter"/>
</dbReference>
<reference evidence="2" key="1">
    <citation type="submission" date="2020-04" db="EMBL/GenBank/DDBJ databases">
        <authorList>
            <person name="Zhang T."/>
        </authorList>
    </citation>
    <scope>NUCLEOTIDE SEQUENCE</scope>
    <source>
        <strain evidence="2">HKST-UBA02</strain>
    </source>
</reference>
<protein>
    <submittedName>
        <fullName evidence="2">MvdD family ATP-grasp ribosomal peptide maturase</fullName>
    </submittedName>
</protein>
<accession>A0A956NDY5</accession>
<dbReference type="PANTHER" id="PTHR21621:SF0">
    <property type="entry name" value="BETA-CITRYLGLUTAMATE SYNTHASE B-RELATED"/>
    <property type="match status" value="1"/>
</dbReference>
<feature type="domain" description="MvdD-like pre-ATP grasp" evidence="1">
    <location>
        <begin position="2"/>
        <end position="121"/>
    </location>
</feature>
<comment type="caution">
    <text evidence="2">The sequence shown here is derived from an EMBL/GenBank/DDBJ whole genome shotgun (WGS) entry which is preliminary data.</text>
</comment>
<evidence type="ECO:0000313" key="3">
    <source>
        <dbReference type="Proteomes" id="UP000739538"/>
    </source>
</evidence>
<dbReference type="Gene3D" id="3.30.470.20">
    <property type="entry name" value="ATP-grasp fold, B domain"/>
    <property type="match status" value="1"/>
</dbReference>
<evidence type="ECO:0000259" key="1">
    <source>
        <dbReference type="Pfam" id="PF21068"/>
    </source>
</evidence>
<dbReference type="PANTHER" id="PTHR21621">
    <property type="entry name" value="RIBOSOMAL PROTEIN S6 MODIFICATION PROTEIN"/>
    <property type="match status" value="1"/>
</dbReference>
<dbReference type="Pfam" id="PF21068">
    <property type="entry name" value="ATPgraspMvdD"/>
    <property type="match status" value="1"/>
</dbReference>
<dbReference type="InterPro" id="IPR048936">
    <property type="entry name" value="MvdD-like_ATPgrasp"/>
</dbReference>
<reference evidence="2" key="2">
    <citation type="journal article" date="2021" name="Microbiome">
        <title>Successional dynamics and alternative stable states in a saline activated sludge microbial community over 9 years.</title>
        <authorList>
            <person name="Wang Y."/>
            <person name="Ye J."/>
            <person name="Ju F."/>
            <person name="Liu L."/>
            <person name="Boyd J.A."/>
            <person name="Deng Y."/>
            <person name="Parks D.H."/>
            <person name="Jiang X."/>
            <person name="Yin X."/>
            <person name="Woodcroft B.J."/>
            <person name="Tyson G.W."/>
            <person name="Hugenholtz P."/>
            <person name="Polz M.F."/>
            <person name="Zhang T."/>
        </authorList>
    </citation>
    <scope>NUCLEOTIDE SEQUENCE</scope>
    <source>
        <strain evidence="2">HKST-UBA02</strain>
    </source>
</reference>
<gene>
    <name evidence="2" type="ORF">KDA27_17710</name>
</gene>
<organism evidence="2 3">
    <name type="scientific">Eiseniibacteriota bacterium</name>
    <dbReference type="NCBI Taxonomy" id="2212470"/>
    <lineage>
        <taxon>Bacteria</taxon>
        <taxon>Candidatus Eiseniibacteriota</taxon>
    </lineage>
</organism>
<dbReference type="GO" id="GO:0005737">
    <property type="term" value="C:cytoplasm"/>
    <property type="evidence" value="ECO:0007669"/>
    <property type="project" value="TreeGrafter"/>
</dbReference>
<dbReference type="GO" id="GO:0009432">
    <property type="term" value="P:SOS response"/>
    <property type="evidence" value="ECO:0007669"/>
    <property type="project" value="TreeGrafter"/>
</dbReference>
<proteinExistence type="predicted"/>
<dbReference type="Proteomes" id="UP000739538">
    <property type="component" value="Unassembled WGS sequence"/>
</dbReference>
<evidence type="ECO:0000313" key="2">
    <source>
        <dbReference type="EMBL" id="MCA9757645.1"/>
    </source>
</evidence>
<dbReference type="SUPFAM" id="SSF56059">
    <property type="entry name" value="Glutathione synthetase ATP-binding domain-like"/>
    <property type="match status" value="1"/>
</dbReference>